<dbReference type="AlphaFoldDB" id="A0A1E3WMF9"/>
<proteinExistence type="predicted"/>
<sequence length="50" mass="5724">MRSGSYAVNSGVIHSNSFREEFKKQRFGLVTVSSKRTLLKESPVQYLRTC</sequence>
<accession>A0A1E3WMF9</accession>
<dbReference type="Proteomes" id="UP000095131">
    <property type="component" value="Unassembled WGS sequence"/>
</dbReference>
<organism evidence="1 2">
    <name type="scientific">Vibrio scophthalmi</name>
    <dbReference type="NCBI Taxonomy" id="45658"/>
    <lineage>
        <taxon>Bacteria</taxon>
        <taxon>Pseudomonadati</taxon>
        <taxon>Pseudomonadota</taxon>
        <taxon>Gammaproteobacteria</taxon>
        <taxon>Vibrionales</taxon>
        <taxon>Vibrionaceae</taxon>
        <taxon>Vibrio</taxon>
    </lineage>
</organism>
<evidence type="ECO:0000313" key="2">
    <source>
        <dbReference type="Proteomes" id="UP000095131"/>
    </source>
</evidence>
<name>A0A1E3WMF9_9VIBR</name>
<gene>
    <name evidence="1" type="ORF">VSF3289_01224</name>
</gene>
<dbReference type="EMBL" id="MDCJ01000002">
    <property type="protein sequence ID" value="ODS10963.1"/>
    <property type="molecule type" value="Genomic_DNA"/>
</dbReference>
<comment type="caution">
    <text evidence="1">The sequence shown here is derived from an EMBL/GenBank/DDBJ whole genome shotgun (WGS) entry which is preliminary data.</text>
</comment>
<reference evidence="1 2" key="1">
    <citation type="submission" date="2016-08" db="EMBL/GenBank/DDBJ databases">
        <title>Genome sequencing of Vibrio scophthalmi strain FP3289, an isolated from Paralichthys olivaceus.</title>
        <authorList>
            <person name="Han H.-J."/>
        </authorList>
    </citation>
    <scope>NUCLEOTIDE SEQUENCE [LARGE SCALE GENOMIC DNA]</scope>
    <source>
        <strain evidence="1 2">FP3289</strain>
    </source>
</reference>
<protein>
    <submittedName>
        <fullName evidence="1">Uncharacterized protein</fullName>
    </submittedName>
</protein>
<evidence type="ECO:0000313" key="1">
    <source>
        <dbReference type="EMBL" id="ODS10963.1"/>
    </source>
</evidence>